<evidence type="ECO:0000256" key="1">
    <source>
        <dbReference type="SAM" id="Coils"/>
    </source>
</evidence>
<accession>A0A839TIA3</accession>
<feature type="coiled-coil region" evidence="1">
    <location>
        <begin position="144"/>
        <end position="171"/>
    </location>
</feature>
<sequence>MSVLVGVGIVTTVTTIYFGRKGWHALHKMAGITPGVLAYQDNNTPLALSAVNWQQLTLNKKHLKVLPDNQIRQLQRIDEKVSSYQSYQKTLQAQNKTPAVTEQQFVLNKILHTRLPEMLANHYQLVNINRSNNEVNQQKKAEASELLQDVLNNIEHRLDELLKQIEVQQLQELRIMKSYINSHDS</sequence>
<reference evidence="2 3" key="1">
    <citation type="submission" date="2020-08" db="EMBL/GenBank/DDBJ databases">
        <title>Genomic Encyclopedia of Type Strains, Phase III (KMG-III): the genomes of soil and plant-associated and newly described type strains.</title>
        <authorList>
            <person name="Whitman W."/>
        </authorList>
    </citation>
    <scope>NUCLEOTIDE SEQUENCE [LARGE SCALE GENOMIC DNA]</scope>
    <source>
        <strain evidence="2 3">CECT 5885</strain>
    </source>
</reference>
<dbReference type="EMBL" id="JACHXL010000007">
    <property type="protein sequence ID" value="MBB3107764.1"/>
    <property type="molecule type" value="Genomic_DNA"/>
</dbReference>
<organism evidence="2 3">
    <name type="scientific">Psychrobacter luti</name>
    <dbReference type="NCBI Taxonomy" id="198481"/>
    <lineage>
        <taxon>Bacteria</taxon>
        <taxon>Pseudomonadati</taxon>
        <taxon>Pseudomonadota</taxon>
        <taxon>Gammaproteobacteria</taxon>
        <taxon>Moraxellales</taxon>
        <taxon>Moraxellaceae</taxon>
        <taxon>Psychrobacter</taxon>
    </lineage>
</organism>
<dbReference type="RefSeq" id="WP_183621217.1">
    <property type="nucleotide sequence ID" value="NZ_CAJHAH010000008.1"/>
</dbReference>
<dbReference type="Proteomes" id="UP000588111">
    <property type="component" value="Unassembled WGS sequence"/>
</dbReference>
<evidence type="ECO:0000313" key="3">
    <source>
        <dbReference type="Proteomes" id="UP000588111"/>
    </source>
</evidence>
<evidence type="ECO:0000313" key="2">
    <source>
        <dbReference type="EMBL" id="MBB3107764.1"/>
    </source>
</evidence>
<name>A0A839TIA3_9GAMM</name>
<dbReference type="AlphaFoldDB" id="A0A839TIA3"/>
<gene>
    <name evidence="2" type="ORF">FHS24_002296</name>
</gene>
<keyword evidence="3" id="KW-1185">Reference proteome</keyword>
<keyword evidence="1" id="KW-0175">Coiled coil</keyword>
<protein>
    <submittedName>
        <fullName evidence="2">Uncharacterized protein</fullName>
    </submittedName>
</protein>
<comment type="caution">
    <text evidence="2">The sequence shown here is derived from an EMBL/GenBank/DDBJ whole genome shotgun (WGS) entry which is preliminary data.</text>
</comment>
<proteinExistence type="predicted"/>